<dbReference type="Pfam" id="PF19272">
    <property type="entry name" value="ASMase_C"/>
    <property type="match status" value="1"/>
</dbReference>
<feature type="binding site" evidence="13">
    <location>
        <position position="435"/>
    </location>
    <ligand>
        <name>Zn(2+)</name>
        <dbReference type="ChEBI" id="CHEBI:29105"/>
        <label>1</label>
    </ligand>
</feature>
<dbReference type="InterPro" id="IPR041805">
    <property type="entry name" value="ASMase/PPN1_MPP"/>
</dbReference>
<dbReference type="GO" id="GO:0016798">
    <property type="term" value="F:hydrolase activity, acting on glycosyl bonds"/>
    <property type="evidence" value="ECO:0007669"/>
    <property type="project" value="UniProtKB-KW"/>
</dbReference>
<comment type="caution">
    <text evidence="17">The sequence shown here is derived from an EMBL/GenBank/DDBJ whole genome shotgun (WGS) entry which is preliminary data.</text>
</comment>
<keyword evidence="7 13" id="KW-0862">Zinc</keyword>
<evidence type="ECO:0000259" key="16">
    <source>
        <dbReference type="PROSITE" id="PS50015"/>
    </source>
</evidence>
<feature type="disulfide bond" evidence="14">
    <location>
        <begin position="560"/>
        <end position="564"/>
    </location>
</feature>
<dbReference type="InterPro" id="IPR004843">
    <property type="entry name" value="Calcineurin-like_PHP"/>
</dbReference>
<dbReference type="GO" id="GO:0016020">
    <property type="term" value="C:membrane"/>
    <property type="evidence" value="ECO:0007669"/>
    <property type="project" value="GOC"/>
</dbReference>
<evidence type="ECO:0000256" key="11">
    <source>
        <dbReference type="ARBA" id="ARBA00047268"/>
    </source>
</evidence>
<dbReference type="GO" id="GO:0046872">
    <property type="term" value="F:metal ion binding"/>
    <property type="evidence" value="ECO:0007669"/>
    <property type="project" value="UniProtKB-KW"/>
</dbReference>
<feature type="disulfide bond" evidence="14">
    <location>
        <begin position="196"/>
        <end position="201"/>
    </location>
</feature>
<feature type="disulfide bond" evidence="14">
    <location>
        <begin position="359"/>
        <end position="407"/>
    </location>
</feature>
<dbReference type="SUPFAM" id="SSF47862">
    <property type="entry name" value="Saposin"/>
    <property type="match status" value="1"/>
</dbReference>
<dbReference type="GO" id="GO:0006685">
    <property type="term" value="P:sphingomyelin catabolic process"/>
    <property type="evidence" value="ECO:0007669"/>
    <property type="project" value="UniProtKB-UniRule"/>
</dbReference>
<dbReference type="PANTHER" id="PTHR10340:SF29">
    <property type="entry name" value="SPHINGOMYELIN PHOSPHODIESTERASE"/>
    <property type="match status" value="1"/>
</dbReference>
<feature type="binding site" evidence="13">
    <location>
        <position position="399"/>
    </location>
    <ligand>
        <name>Zn(2+)</name>
        <dbReference type="ChEBI" id="CHEBI:29105"/>
        <label>2</label>
    </ligand>
</feature>
<evidence type="ECO:0000256" key="4">
    <source>
        <dbReference type="ARBA" id="ARBA00022723"/>
    </source>
</evidence>
<keyword evidence="10 12" id="KW-0326">Glycosidase</keyword>
<evidence type="ECO:0000256" key="1">
    <source>
        <dbReference type="ARBA" id="ARBA00004613"/>
    </source>
</evidence>
<keyword evidence="6 12" id="KW-0378">Hydrolase</keyword>
<feature type="binding site" evidence="13">
    <location>
        <position position="181"/>
    </location>
    <ligand>
        <name>Zn(2+)</name>
        <dbReference type="ChEBI" id="CHEBI:29105"/>
        <label>1</label>
    </ligand>
</feature>
<evidence type="ECO:0000256" key="6">
    <source>
        <dbReference type="ARBA" id="ARBA00022801"/>
    </source>
</evidence>
<dbReference type="Gene3D" id="3.60.21.10">
    <property type="match status" value="1"/>
</dbReference>
<feature type="binding site" evidence="13">
    <location>
        <position position="252"/>
    </location>
    <ligand>
        <name>Zn(2+)</name>
        <dbReference type="ChEBI" id="CHEBI:29105"/>
        <label>1</label>
    </ligand>
</feature>
<evidence type="ECO:0000256" key="13">
    <source>
        <dbReference type="PIRSR" id="PIRSR000948-1"/>
    </source>
</evidence>
<dbReference type="InterPro" id="IPR045473">
    <property type="entry name" value="ASM_C"/>
</dbReference>
<dbReference type="OrthoDB" id="282973at2759"/>
<feature type="binding site" evidence="13">
    <location>
        <position position="183"/>
    </location>
    <ligand>
        <name>Zn(2+)</name>
        <dbReference type="ChEBI" id="CHEBI:29105"/>
        <label>1</label>
    </ligand>
</feature>
<gene>
    <name evidence="17" type="ORF">AMK59_4247</name>
</gene>
<keyword evidence="3" id="KW-0964">Secreted</keyword>
<comment type="cofactor">
    <cofactor evidence="13">
        <name>Zn(2+)</name>
        <dbReference type="ChEBI" id="CHEBI:29105"/>
    </cofactor>
    <text evidence="13">Binds 2 Zn(2+) ions per subunit.</text>
</comment>
<evidence type="ECO:0000256" key="9">
    <source>
        <dbReference type="ARBA" id="ARBA00023180"/>
    </source>
</evidence>
<dbReference type="GO" id="GO:0061750">
    <property type="term" value="F:acid sphingomyelin phosphodiesterase activity"/>
    <property type="evidence" value="ECO:0007669"/>
    <property type="project" value="TreeGrafter"/>
</dbReference>
<keyword evidence="8 14" id="KW-1015">Disulfide bond</keyword>
<dbReference type="AlphaFoldDB" id="A0A0T6B6A7"/>
<feature type="domain" description="Saposin B-type" evidence="16">
    <location>
        <begin position="62"/>
        <end position="148"/>
    </location>
</feature>
<dbReference type="GO" id="GO:0005764">
    <property type="term" value="C:lysosome"/>
    <property type="evidence" value="ECO:0007669"/>
    <property type="project" value="TreeGrafter"/>
</dbReference>
<keyword evidence="5 15" id="KW-0732">Signal</keyword>
<dbReference type="Pfam" id="PF00149">
    <property type="entry name" value="Metallophos"/>
    <property type="match status" value="1"/>
</dbReference>
<evidence type="ECO:0000313" key="17">
    <source>
        <dbReference type="EMBL" id="KRT82702.1"/>
    </source>
</evidence>
<feature type="chain" id="PRO_5006668402" description="Sphingomyelin phosphodiesterase" evidence="15">
    <location>
        <begin position="20"/>
        <end position="594"/>
    </location>
</feature>
<evidence type="ECO:0000256" key="8">
    <source>
        <dbReference type="ARBA" id="ARBA00023157"/>
    </source>
</evidence>
<feature type="binding site" evidence="13">
    <location>
        <position position="433"/>
    </location>
    <ligand>
        <name>Zn(2+)</name>
        <dbReference type="ChEBI" id="CHEBI:29105"/>
        <label>2</label>
    </ligand>
</feature>
<feature type="binding site" evidence="13">
    <location>
        <position position="292"/>
    </location>
    <ligand>
        <name>Zn(2+)</name>
        <dbReference type="ChEBI" id="CHEBI:29105"/>
        <label>2</label>
    </ligand>
</feature>
<feature type="signal peptide" evidence="15">
    <location>
        <begin position="1"/>
        <end position="19"/>
    </location>
</feature>
<name>A0A0T6B6A7_9SCAR</name>
<reference evidence="17 18" key="1">
    <citation type="submission" date="2015-09" db="EMBL/GenBank/DDBJ databases">
        <title>Draft genome of the scarab beetle Oryctes borbonicus.</title>
        <authorList>
            <person name="Meyer J.M."/>
            <person name="Markov G.V."/>
            <person name="Baskaran P."/>
            <person name="Herrmann M."/>
            <person name="Sommer R.J."/>
            <person name="Roedelsperger C."/>
        </authorList>
    </citation>
    <scope>NUCLEOTIDE SEQUENCE [LARGE SCALE GENOMIC DNA]</scope>
    <source>
        <strain evidence="17">OB123</strain>
        <tissue evidence="17">Whole animal</tissue>
    </source>
</reference>
<dbReference type="InterPro" id="IPR008139">
    <property type="entry name" value="SaposinB_dom"/>
</dbReference>
<dbReference type="PIRSF" id="PIRSF000948">
    <property type="entry name" value="Sphingomy_PDE"/>
    <property type="match status" value="1"/>
</dbReference>
<comment type="similarity">
    <text evidence="2 12">Belongs to the acid sphingomyelinase family.</text>
</comment>
<keyword evidence="9" id="KW-0325">Glycoprotein</keyword>
<dbReference type="PANTHER" id="PTHR10340">
    <property type="entry name" value="SPHINGOMYELIN PHOSPHODIESTERASE"/>
    <property type="match status" value="1"/>
</dbReference>
<sequence length="594" mass="68589">MMVIPSLLFIVLLATPVYLNEIDPATKIRLNLKEFIKTGVKTRNLTNAIKYLKTLSDVGYRHEQSCQTCKYVVDGVLQYRRSGVQKGDMIKLITELCMIFSGWNKAGCKGRANIEIDALLYMMDNRKNLTADRVCGIYLQHYGCTDPNYQEWHVNIPERTSTAFVQPESSNQPLKILHLTDIHFDPEYEPGSNAVCEDPLCCRGGTPDKPENAAGYWGDYHVCDMPWHSVLDLMDQVKRQHQQIDFVYYTGDIISHASWLTTKESNKNDIGKLFELFSQRFNSILVYPILGNHEAHPSNYYSPENISEAVSSQWLYDYVANDWSKWLPEDTKSTIRSGGFYTALVRKGYRIIGVNSNICYTDNIWLFFDDVDPHGQLQWLADTLAQAEENGEVVHLLSHVPPGSLECWHPWGNEFTRIINRFSHIIRAQFNGHTHTDEIRIFLNDKKDNAVNVAYNGASFTTFVGMNPNYRVYDMDSKSFEITDYEEWIFNLTDANQNQNTPPSWYKLYSFKDAYGLNSTSNEDLFDWIQRMRNDPKKKLMKQYFRFLNRDSEVNINKGCDNDCLDALLCFIVSLTYEDAIKCYKTGASTHLIF</sequence>
<keyword evidence="18" id="KW-1185">Reference proteome</keyword>
<evidence type="ECO:0000256" key="3">
    <source>
        <dbReference type="ARBA" id="ARBA00022525"/>
    </source>
</evidence>
<evidence type="ECO:0000256" key="10">
    <source>
        <dbReference type="ARBA" id="ARBA00023295"/>
    </source>
</evidence>
<evidence type="ECO:0000256" key="7">
    <source>
        <dbReference type="ARBA" id="ARBA00022833"/>
    </source>
</evidence>
<dbReference type="PROSITE" id="PS50015">
    <property type="entry name" value="SAP_B"/>
    <property type="match status" value="1"/>
</dbReference>
<dbReference type="GO" id="GO:0005615">
    <property type="term" value="C:extracellular space"/>
    <property type="evidence" value="ECO:0007669"/>
    <property type="project" value="TreeGrafter"/>
</dbReference>
<evidence type="ECO:0000313" key="18">
    <source>
        <dbReference type="Proteomes" id="UP000051574"/>
    </source>
</evidence>
<dbReference type="InterPro" id="IPR011001">
    <property type="entry name" value="Saposin-like"/>
</dbReference>
<comment type="subcellular location">
    <subcellularLocation>
        <location evidence="1">Secreted</location>
    </subcellularLocation>
</comment>
<evidence type="ECO:0000256" key="12">
    <source>
        <dbReference type="PIRNR" id="PIRNR000948"/>
    </source>
</evidence>
<dbReference type="SUPFAM" id="SSF56300">
    <property type="entry name" value="Metallo-dependent phosphatases"/>
    <property type="match status" value="1"/>
</dbReference>
<evidence type="ECO:0000256" key="15">
    <source>
        <dbReference type="SAM" id="SignalP"/>
    </source>
</evidence>
<evidence type="ECO:0000256" key="14">
    <source>
        <dbReference type="PIRSR" id="PIRSR000948-2"/>
    </source>
</evidence>
<comment type="catalytic activity">
    <reaction evidence="11">
        <text>a sphingomyelin + H2O = phosphocholine + an N-acylsphing-4-enine + H(+)</text>
        <dbReference type="Rhea" id="RHEA:19253"/>
        <dbReference type="ChEBI" id="CHEBI:15377"/>
        <dbReference type="ChEBI" id="CHEBI:15378"/>
        <dbReference type="ChEBI" id="CHEBI:17636"/>
        <dbReference type="ChEBI" id="CHEBI:52639"/>
        <dbReference type="ChEBI" id="CHEBI:295975"/>
        <dbReference type="EC" id="3.1.4.12"/>
    </reaction>
    <physiologicalReaction direction="left-to-right" evidence="11">
        <dbReference type="Rhea" id="RHEA:19254"/>
    </physiologicalReaction>
</comment>
<feature type="disulfide bond" evidence="14">
    <location>
        <begin position="202"/>
        <end position="223"/>
    </location>
</feature>
<dbReference type="CDD" id="cd00842">
    <property type="entry name" value="MPP_ASMase"/>
    <property type="match status" value="1"/>
</dbReference>
<dbReference type="GO" id="GO:0046513">
    <property type="term" value="P:ceramide biosynthetic process"/>
    <property type="evidence" value="ECO:0007669"/>
    <property type="project" value="TreeGrafter"/>
</dbReference>
<proteinExistence type="inferred from homology"/>
<comment type="function">
    <text evidence="12">Converts sphingomyelin to ceramide.</text>
</comment>
<keyword evidence="4 13" id="KW-0479">Metal-binding</keyword>
<dbReference type="InterPro" id="IPR011160">
    <property type="entry name" value="Sphingomy_PDE"/>
</dbReference>
<dbReference type="EMBL" id="LJIG01009627">
    <property type="protein sequence ID" value="KRT82702.1"/>
    <property type="molecule type" value="Genomic_DNA"/>
</dbReference>
<dbReference type="EC" id="3.1.4.12" evidence="12"/>
<organism evidence="17 18">
    <name type="scientific">Oryctes borbonicus</name>
    <dbReference type="NCBI Taxonomy" id="1629725"/>
    <lineage>
        <taxon>Eukaryota</taxon>
        <taxon>Metazoa</taxon>
        <taxon>Ecdysozoa</taxon>
        <taxon>Arthropoda</taxon>
        <taxon>Hexapoda</taxon>
        <taxon>Insecta</taxon>
        <taxon>Pterygota</taxon>
        <taxon>Neoptera</taxon>
        <taxon>Endopterygota</taxon>
        <taxon>Coleoptera</taxon>
        <taxon>Polyphaga</taxon>
        <taxon>Scarabaeiformia</taxon>
        <taxon>Scarabaeidae</taxon>
        <taxon>Dynastinae</taxon>
        <taxon>Oryctes</taxon>
    </lineage>
</organism>
<dbReference type="Proteomes" id="UP000051574">
    <property type="component" value="Unassembled WGS sequence"/>
</dbReference>
<feature type="binding site" evidence="13">
    <location>
        <position position="252"/>
    </location>
    <ligand>
        <name>Zn(2+)</name>
        <dbReference type="ChEBI" id="CHEBI:29105"/>
        <label>2</label>
    </ligand>
</feature>
<accession>A0A0T6B6A7</accession>
<evidence type="ECO:0000256" key="5">
    <source>
        <dbReference type="ARBA" id="ARBA00022729"/>
    </source>
</evidence>
<evidence type="ECO:0000256" key="2">
    <source>
        <dbReference type="ARBA" id="ARBA00008234"/>
    </source>
</evidence>
<dbReference type="InterPro" id="IPR029052">
    <property type="entry name" value="Metallo-depent_PP-like"/>
</dbReference>
<protein>
    <recommendedName>
        <fullName evidence="12">Sphingomyelin phosphodiesterase</fullName>
        <ecNumber evidence="12">3.1.4.12</ecNumber>
    </recommendedName>
</protein>
<feature type="disulfide bond" evidence="14">
    <location>
        <begin position="97"/>
        <end position="108"/>
    </location>
</feature>